<sequence length="125" mass="14259">MRVASRPRTQTPLAAADFSRAVSRAPKGVYARKNINLSARECKENWFPKGRGERRRECCSVPPRVPAPALGSVRRDACTRQSSAHSAAALLRVWTRLRYSMVPQTLLDLYIRSRFERSRKYPLTV</sequence>
<gene>
    <name evidence="1" type="ORF">IPOD504_LOCUS12431</name>
</gene>
<evidence type="ECO:0000313" key="1">
    <source>
        <dbReference type="EMBL" id="CAH2063233.1"/>
    </source>
</evidence>
<protein>
    <submittedName>
        <fullName evidence="1">Uncharacterized protein</fullName>
    </submittedName>
</protein>
<dbReference type="Proteomes" id="UP000837857">
    <property type="component" value="Chromosome 3"/>
</dbReference>
<dbReference type="EMBL" id="OW152815">
    <property type="protein sequence ID" value="CAH2063233.1"/>
    <property type="molecule type" value="Genomic_DNA"/>
</dbReference>
<reference evidence="1" key="1">
    <citation type="submission" date="2022-03" db="EMBL/GenBank/DDBJ databases">
        <authorList>
            <person name="Martin H S."/>
        </authorList>
    </citation>
    <scope>NUCLEOTIDE SEQUENCE</scope>
</reference>
<keyword evidence="2" id="KW-1185">Reference proteome</keyword>
<accession>A0ABN8IQ98</accession>
<proteinExistence type="predicted"/>
<evidence type="ECO:0000313" key="2">
    <source>
        <dbReference type="Proteomes" id="UP000837857"/>
    </source>
</evidence>
<organism evidence="1 2">
    <name type="scientific">Iphiclides podalirius</name>
    <name type="common">scarce swallowtail</name>
    <dbReference type="NCBI Taxonomy" id="110791"/>
    <lineage>
        <taxon>Eukaryota</taxon>
        <taxon>Metazoa</taxon>
        <taxon>Ecdysozoa</taxon>
        <taxon>Arthropoda</taxon>
        <taxon>Hexapoda</taxon>
        <taxon>Insecta</taxon>
        <taxon>Pterygota</taxon>
        <taxon>Neoptera</taxon>
        <taxon>Endopterygota</taxon>
        <taxon>Lepidoptera</taxon>
        <taxon>Glossata</taxon>
        <taxon>Ditrysia</taxon>
        <taxon>Papilionoidea</taxon>
        <taxon>Papilionidae</taxon>
        <taxon>Papilioninae</taxon>
        <taxon>Iphiclides</taxon>
    </lineage>
</organism>
<feature type="non-terminal residue" evidence="1">
    <location>
        <position position="125"/>
    </location>
</feature>
<name>A0ABN8IQ98_9NEOP</name>